<feature type="transmembrane region" description="Helical" evidence="1">
    <location>
        <begin position="91"/>
        <end position="109"/>
    </location>
</feature>
<proteinExistence type="predicted"/>
<gene>
    <name evidence="2" type="ORF">SAMN05421504_1207</name>
</gene>
<keyword evidence="1" id="KW-0812">Transmembrane</keyword>
<organism evidence="2 3">
    <name type="scientific">Amycolatopsis xylanica</name>
    <dbReference type="NCBI Taxonomy" id="589385"/>
    <lineage>
        <taxon>Bacteria</taxon>
        <taxon>Bacillati</taxon>
        <taxon>Actinomycetota</taxon>
        <taxon>Actinomycetes</taxon>
        <taxon>Pseudonocardiales</taxon>
        <taxon>Pseudonocardiaceae</taxon>
        <taxon>Amycolatopsis</taxon>
    </lineage>
</organism>
<dbReference type="EMBL" id="FNON01000020">
    <property type="protein sequence ID" value="SDZ46509.1"/>
    <property type="molecule type" value="Genomic_DNA"/>
</dbReference>
<protein>
    <recommendedName>
        <fullName evidence="4">Toxin-antitoxin system, toxin component</fullName>
    </recommendedName>
</protein>
<dbReference type="STRING" id="589385.SAMN05421504_1207"/>
<keyword evidence="1" id="KW-0472">Membrane</keyword>
<dbReference type="Proteomes" id="UP000199515">
    <property type="component" value="Unassembled WGS sequence"/>
</dbReference>
<evidence type="ECO:0000313" key="3">
    <source>
        <dbReference type="Proteomes" id="UP000199515"/>
    </source>
</evidence>
<dbReference type="OrthoDB" id="3298677at2"/>
<accession>A0A1H3TB09</accession>
<keyword evidence="3" id="KW-1185">Reference proteome</keyword>
<dbReference type="RefSeq" id="WP_091300387.1">
    <property type="nucleotide sequence ID" value="NZ_FNON01000020.1"/>
</dbReference>
<sequence>MPENTAPGVTADSVWAAPQQNQQAAPGLPQYPGYGGMSCRFCGSVPAAMATFRGHQGFLFVMRFLKLEGPFCRSCGVATHRGMVAKSLWQGWWGLASMVINPITMLMNLPQRAKVNKLAEPVPGAPSRPMDPGKPLFLRFAVVGLLVPVLVVFAIVYSVKHDAAYAAVGDCVHNSHAAVSGVEDSNPDVKVVDCGGPDADAKVVGKVNSAVGETGCRQFSDADGYYEQYQGRSRFTLCLHFLK</sequence>
<keyword evidence="1" id="KW-1133">Transmembrane helix</keyword>
<evidence type="ECO:0000256" key="1">
    <source>
        <dbReference type="SAM" id="Phobius"/>
    </source>
</evidence>
<name>A0A1H3TB09_9PSEU</name>
<evidence type="ECO:0000313" key="2">
    <source>
        <dbReference type="EMBL" id="SDZ46509.1"/>
    </source>
</evidence>
<reference evidence="2 3" key="1">
    <citation type="submission" date="2016-10" db="EMBL/GenBank/DDBJ databases">
        <authorList>
            <person name="de Groot N.N."/>
        </authorList>
    </citation>
    <scope>NUCLEOTIDE SEQUENCE [LARGE SCALE GENOMIC DNA]</scope>
    <source>
        <strain evidence="2 3">CPCC 202699</strain>
    </source>
</reference>
<feature type="transmembrane region" description="Helical" evidence="1">
    <location>
        <begin position="136"/>
        <end position="157"/>
    </location>
</feature>
<evidence type="ECO:0008006" key="4">
    <source>
        <dbReference type="Google" id="ProtNLM"/>
    </source>
</evidence>
<dbReference type="AlphaFoldDB" id="A0A1H3TB09"/>